<name>A0AAV4NB65_CAEEX</name>
<evidence type="ECO:0000256" key="4">
    <source>
        <dbReference type="ARBA" id="ARBA00023034"/>
    </source>
</evidence>
<evidence type="ECO:0000256" key="8">
    <source>
        <dbReference type="SAM" id="MobiDB-lite"/>
    </source>
</evidence>
<dbReference type="GO" id="GO:0007030">
    <property type="term" value="P:Golgi organization"/>
    <property type="evidence" value="ECO:0007669"/>
    <property type="project" value="InterPro"/>
</dbReference>
<dbReference type="PANTHER" id="PTHR13815">
    <property type="entry name" value="GOLGIN-84"/>
    <property type="match status" value="1"/>
</dbReference>
<feature type="coiled-coil region" evidence="7">
    <location>
        <begin position="444"/>
        <end position="608"/>
    </location>
</feature>
<keyword evidence="4" id="KW-0333">Golgi apparatus</keyword>
<keyword evidence="2" id="KW-0812">Transmembrane</keyword>
<feature type="compositionally biased region" description="Polar residues" evidence="8">
    <location>
        <begin position="126"/>
        <end position="141"/>
    </location>
</feature>
<feature type="compositionally biased region" description="Polar residues" evidence="8">
    <location>
        <begin position="60"/>
        <end position="81"/>
    </location>
</feature>
<protein>
    <submittedName>
        <fullName evidence="9">Golgin subfamily A member 5</fullName>
    </submittedName>
</protein>
<dbReference type="PANTHER" id="PTHR13815:SF7">
    <property type="entry name" value="GOLGIN SUBFAMILY A MEMBER 5"/>
    <property type="match status" value="1"/>
</dbReference>
<feature type="compositionally biased region" description="Basic and acidic residues" evidence="8">
    <location>
        <begin position="108"/>
        <end position="123"/>
    </location>
</feature>
<evidence type="ECO:0000256" key="3">
    <source>
        <dbReference type="ARBA" id="ARBA00022989"/>
    </source>
</evidence>
<gene>
    <name evidence="9" type="primary">golga5</name>
    <name evidence="9" type="ORF">CEXT_552771</name>
</gene>
<dbReference type="Proteomes" id="UP001054945">
    <property type="component" value="Unassembled WGS sequence"/>
</dbReference>
<feature type="compositionally biased region" description="Low complexity" evidence="8">
    <location>
        <begin position="42"/>
        <end position="55"/>
    </location>
</feature>
<evidence type="ECO:0000256" key="7">
    <source>
        <dbReference type="SAM" id="Coils"/>
    </source>
</evidence>
<accession>A0AAV4NB65</accession>
<evidence type="ECO:0000256" key="5">
    <source>
        <dbReference type="ARBA" id="ARBA00023054"/>
    </source>
</evidence>
<evidence type="ECO:0000313" key="9">
    <source>
        <dbReference type="EMBL" id="GIX82074.1"/>
    </source>
</evidence>
<organism evidence="9 10">
    <name type="scientific">Caerostris extrusa</name>
    <name type="common">Bark spider</name>
    <name type="synonym">Caerostris bankana</name>
    <dbReference type="NCBI Taxonomy" id="172846"/>
    <lineage>
        <taxon>Eukaryota</taxon>
        <taxon>Metazoa</taxon>
        <taxon>Ecdysozoa</taxon>
        <taxon>Arthropoda</taxon>
        <taxon>Chelicerata</taxon>
        <taxon>Arachnida</taxon>
        <taxon>Araneae</taxon>
        <taxon>Araneomorphae</taxon>
        <taxon>Entelegynae</taxon>
        <taxon>Araneoidea</taxon>
        <taxon>Araneidae</taxon>
        <taxon>Caerostris</taxon>
    </lineage>
</organism>
<dbReference type="GO" id="GO:0000301">
    <property type="term" value="P:retrograde transport, vesicle recycling within Golgi"/>
    <property type="evidence" value="ECO:0007669"/>
    <property type="project" value="TreeGrafter"/>
</dbReference>
<keyword evidence="5 7" id="KW-0175">Coiled coil</keyword>
<comment type="subcellular location">
    <subcellularLocation>
        <location evidence="1">Golgi apparatus membrane</location>
        <topology evidence="1">Single-pass type IV membrane protein</topology>
    </subcellularLocation>
</comment>
<evidence type="ECO:0000256" key="6">
    <source>
        <dbReference type="ARBA" id="ARBA00023136"/>
    </source>
</evidence>
<dbReference type="Pfam" id="PF09787">
    <property type="entry name" value="Golgin_A5"/>
    <property type="match status" value="1"/>
</dbReference>
<feature type="region of interest" description="Disordered" evidence="8">
    <location>
        <begin position="26"/>
        <end position="142"/>
    </location>
</feature>
<dbReference type="GO" id="GO:0031985">
    <property type="term" value="C:Golgi cisterna"/>
    <property type="evidence" value="ECO:0007669"/>
    <property type="project" value="TreeGrafter"/>
</dbReference>
<evidence type="ECO:0000313" key="10">
    <source>
        <dbReference type="Proteomes" id="UP001054945"/>
    </source>
</evidence>
<dbReference type="EMBL" id="BPLR01020743">
    <property type="protein sequence ID" value="GIX82074.1"/>
    <property type="molecule type" value="Genomic_DNA"/>
</dbReference>
<sequence length="655" mass="74577">MSWFSEIAGKAEDLLNRVDQSAATALQNAKSRSRSRLDEISSESNYSPNNYYSSPLKPLASTSVSSTPVSDRKTSYSQGSLTPKRKSVSDDEKLLEFLNASDTFPTPTRKERPKVPSFSEKKHLQSTRSQSQNVPVDQSTKGVHDISTAKIKPIVDSCDGANLPQVVVEQKQSCENSELSNSTSSLPSASQIENTSAEKTVVVDEAALMIENISNQPEIEIKVVKKKVNQWSPQMSSSEKSICELKEREKDLISAIDAKDSQLAILKVRLQEADQELQLKRNLVKELEVENERMIKEHAQSAAFQNKTVEVLQEQLQQTEIELNKVKDSLLHGQNEHLQKIGKMEEEHRHLMESYSTLQKKPHTCAENPEKGLLKYKSKDLTNQLKQSTGNFEALQQEYNDYKQKAQRILQSKEKLILSLKGGHLEADSIERNEAASALANAEIEGVKQERDLMKDELRRANELVSTYRAEIQELEKVSHNDAMESQERHKSLKDQLDLEKSANEELQLLNTQLKEEMQVLRDELVRTKSTFQTRIQDREIEIEKLRRQLTAKSLSSVSQEELESRLHALTENLIQKQTLVEALSTEKNSLILQRERLEQQLNEALNYSMQQHAYVGINNNETERKSKTVFLENPFDSALTRKVKRVYGSIDSFR</sequence>
<keyword evidence="10" id="KW-1185">Reference proteome</keyword>
<dbReference type="InterPro" id="IPR019177">
    <property type="entry name" value="Golgin_subfamily_A_member_5"/>
</dbReference>
<comment type="caution">
    <text evidence="9">The sequence shown here is derived from an EMBL/GenBank/DDBJ whole genome shotgun (WGS) entry which is preliminary data.</text>
</comment>
<keyword evidence="6" id="KW-0472">Membrane</keyword>
<evidence type="ECO:0000256" key="2">
    <source>
        <dbReference type="ARBA" id="ARBA00022692"/>
    </source>
</evidence>
<dbReference type="GO" id="GO:0000139">
    <property type="term" value="C:Golgi membrane"/>
    <property type="evidence" value="ECO:0007669"/>
    <property type="project" value="UniProtKB-SubCell"/>
</dbReference>
<proteinExistence type="predicted"/>
<reference evidence="9 10" key="1">
    <citation type="submission" date="2021-06" db="EMBL/GenBank/DDBJ databases">
        <title>Caerostris extrusa draft genome.</title>
        <authorList>
            <person name="Kono N."/>
            <person name="Arakawa K."/>
        </authorList>
    </citation>
    <scope>NUCLEOTIDE SEQUENCE [LARGE SCALE GENOMIC DNA]</scope>
</reference>
<feature type="coiled-coil region" evidence="7">
    <location>
        <begin position="256"/>
        <end position="329"/>
    </location>
</feature>
<evidence type="ECO:0000256" key="1">
    <source>
        <dbReference type="ARBA" id="ARBA00004409"/>
    </source>
</evidence>
<feature type="coiled-coil region" evidence="7">
    <location>
        <begin position="378"/>
        <end position="412"/>
    </location>
</feature>
<dbReference type="AlphaFoldDB" id="A0AAV4NB65"/>
<keyword evidence="3" id="KW-1133">Transmembrane helix</keyword>